<accession>A0A8J7WM98</accession>
<protein>
    <submittedName>
        <fullName evidence="2">NAD(P)-dependent oxidoreductase</fullName>
    </submittedName>
</protein>
<gene>
    <name evidence="2" type="ORF">KGA66_04440</name>
</gene>
<name>A0A8J7WM98_9ACTN</name>
<sequence length="301" mass="31519">MRVFVAGATGVLGTAAVRRLVAGGHEVTGIARSPEKRRVLRSLGADAADAGIFDTAAVRKAVEGHDVVCNLATRIPIGTAMMRGSSWRENDHVRADGSAILAKVAAECGVLRLVQEAVAFVYADAGEDWITEQSPLALVQATRSSVTATENAMSFADQYRFAVVLRFGAFYGDDANTRWQLDRVRKGKPVLLGDPDGFVSAITVEDAAGAVVAALAAPTGIYNVAGEPVRRAEWARALATAAGTDGSARYVSGLACKFLGAGAEVAARSLRVSSDAFHAATGWRARTDLAEGFAPAVKVMR</sequence>
<dbReference type="EMBL" id="JAGSXH010000009">
    <property type="protein sequence ID" value="MBS2962282.1"/>
    <property type="molecule type" value="Genomic_DNA"/>
</dbReference>
<evidence type="ECO:0000313" key="2">
    <source>
        <dbReference type="EMBL" id="MBS2962282.1"/>
    </source>
</evidence>
<dbReference type="Pfam" id="PF01370">
    <property type="entry name" value="Epimerase"/>
    <property type="match status" value="1"/>
</dbReference>
<dbReference type="GO" id="GO:0004029">
    <property type="term" value="F:aldehyde dehydrogenase (NAD+) activity"/>
    <property type="evidence" value="ECO:0007669"/>
    <property type="project" value="TreeGrafter"/>
</dbReference>
<reference evidence="2" key="1">
    <citation type="submission" date="2021-04" db="EMBL/GenBank/DDBJ databases">
        <title>Genome based classification of Actinospica acidithermotolerans sp. nov., an actinobacterium isolated from an Indonesian hot spring.</title>
        <authorList>
            <person name="Kusuma A.B."/>
            <person name="Putra K.E."/>
            <person name="Nafisah S."/>
            <person name="Loh J."/>
            <person name="Nouioui I."/>
            <person name="Goodfellow M."/>
        </authorList>
    </citation>
    <scope>NUCLEOTIDE SEQUENCE</scope>
    <source>
        <strain evidence="2">DSM 45618</strain>
    </source>
</reference>
<dbReference type="SUPFAM" id="SSF51735">
    <property type="entry name" value="NAD(P)-binding Rossmann-fold domains"/>
    <property type="match status" value="1"/>
</dbReference>
<dbReference type="Gene3D" id="3.40.50.720">
    <property type="entry name" value="NAD(P)-binding Rossmann-like Domain"/>
    <property type="match status" value="1"/>
</dbReference>
<dbReference type="InterPro" id="IPR001509">
    <property type="entry name" value="Epimerase_deHydtase"/>
</dbReference>
<feature type="domain" description="NAD-dependent epimerase/dehydratase" evidence="1">
    <location>
        <begin position="3"/>
        <end position="225"/>
    </location>
</feature>
<dbReference type="GO" id="GO:0005737">
    <property type="term" value="C:cytoplasm"/>
    <property type="evidence" value="ECO:0007669"/>
    <property type="project" value="TreeGrafter"/>
</dbReference>
<dbReference type="RefSeq" id="WP_211464777.1">
    <property type="nucleotide sequence ID" value="NZ_JAGSXH010000009.1"/>
</dbReference>
<organism evidence="2 3">
    <name type="scientific">Actinocrinis puniceicyclus</name>
    <dbReference type="NCBI Taxonomy" id="977794"/>
    <lineage>
        <taxon>Bacteria</taxon>
        <taxon>Bacillati</taxon>
        <taxon>Actinomycetota</taxon>
        <taxon>Actinomycetes</taxon>
        <taxon>Catenulisporales</taxon>
        <taxon>Actinospicaceae</taxon>
        <taxon>Actinocrinis</taxon>
    </lineage>
</organism>
<keyword evidence="3" id="KW-1185">Reference proteome</keyword>
<dbReference type="InterPro" id="IPR051783">
    <property type="entry name" value="NAD(P)-dependent_oxidoreduct"/>
</dbReference>
<comment type="caution">
    <text evidence="2">The sequence shown here is derived from an EMBL/GenBank/DDBJ whole genome shotgun (WGS) entry which is preliminary data.</text>
</comment>
<dbReference type="PANTHER" id="PTHR48079:SF6">
    <property type="entry name" value="NAD(P)-BINDING DOMAIN-CONTAINING PROTEIN-RELATED"/>
    <property type="match status" value="1"/>
</dbReference>
<dbReference type="PANTHER" id="PTHR48079">
    <property type="entry name" value="PROTEIN YEEZ"/>
    <property type="match status" value="1"/>
</dbReference>
<dbReference type="Proteomes" id="UP000677913">
    <property type="component" value="Unassembled WGS sequence"/>
</dbReference>
<dbReference type="InterPro" id="IPR036291">
    <property type="entry name" value="NAD(P)-bd_dom_sf"/>
</dbReference>
<evidence type="ECO:0000259" key="1">
    <source>
        <dbReference type="Pfam" id="PF01370"/>
    </source>
</evidence>
<proteinExistence type="predicted"/>
<dbReference type="AlphaFoldDB" id="A0A8J7WM98"/>
<evidence type="ECO:0000313" key="3">
    <source>
        <dbReference type="Proteomes" id="UP000677913"/>
    </source>
</evidence>